<dbReference type="PANTHER" id="PTHR24300:SF369">
    <property type="entry name" value="CYTOCHROME P450 FAMILY"/>
    <property type="match status" value="1"/>
</dbReference>
<keyword evidence="3 7" id="KW-0479">Metal-binding</keyword>
<keyword evidence="5 7" id="KW-0408">Iron</keyword>
<feature type="binding site" description="axial binding residue" evidence="7">
    <location>
        <position position="441"/>
    </location>
    <ligand>
        <name>heme</name>
        <dbReference type="ChEBI" id="CHEBI:30413"/>
    </ligand>
    <ligandPart>
        <name>Fe</name>
        <dbReference type="ChEBI" id="CHEBI:18248"/>
    </ligandPart>
</feature>
<feature type="transmembrane region" description="Helical" evidence="9">
    <location>
        <begin position="6"/>
        <end position="21"/>
    </location>
</feature>
<evidence type="ECO:0000256" key="7">
    <source>
        <dbReference type="PIRSR" id="PIRSR602401-1"/>
    </source>
</evidence>
<dbReference type="GO" id="GO:0005506">
    <property type="term" value="F:iron ion binding"/>
    <property type="evidence" value="ECO:0007669"/>
    <property type="project" value="InterPro"/>
</dbReference>
<dbReference type="GO" id="GO:0016712">
    <property type="term" value="F:oxidoreductase activity, acting on paired donors, with incorporation or reduction of molecular oxygen, reduced flavin or flavoprotein as one donor, and incorporation of one atom of oxygen"/>
    <property type="evidence" value="ECO:0007669"/>
    <property type="project" value="TreeGrafter"/>
</dbReference>
<dbReference type="SUPFAM" id="SSF48264">
    <property type="entry name" value="Cytochrome P450"/>
    <property type="match status" value="1"/>
</dbReference>
<evidence type="ECO:0000313" key="11">
    <source>
        <dbReference type="WBParaSite" id="HCON_00143950-00001"/>
    </source>
</evidence>
<evidence type="ECO:0000256" key="4">
    <source>
        <dbReference type="ARBA" id="ARBA00023002"/>
    </source>
</evidence>
<dbReference type="FunFam" id="1.10.630.10:FF:000036">
    <property type="entry name" value="CYtochrome P450 family"/>
    <property type="match status" value="1"/>
</dbReference>
<reference evidence="11" key="1">
    <citation type="submission" date="2020-12" db="UniProtKB">
        <authorList>
            <consortium name="WormBaseParasite"/>
        </authorList>
    </citation>
    <scope>IDENTIFICATION</scope>
    <source>
        <strain evidence="11">MHco3</strain>
    </source>
</reference>
<keyword evidence="10" id="KW-1185">Reference proteome</keyword>
<dbReference type="AlphaFoldDB" id="A0A7I4YU41"/>
<keyword evidence="4 8" id="KW-0560">Oxidoreductase</keyword>
<dbReference type="Pfam" id="PF00067">
    <property type="entry name" value="p450"/>
    <property type="match status" value="1"/>
</dbReference>
<keyword evidence="6 8" id="KW-0503">Monooxygenase</keyword>
<keyword evidence="9" id="KW-0812">Transmembrane</keyword>
<dbReference type="WBParaSite" id="HCON_00143950-00001">
    <property type="protein sequence ID" value="HCON_00143950-00001"/>
    <property type="gene ID" value="HCON_00143950"/>
</dbReference>
<evidence type="ECO:0000256" key="2">
    <source>
        <dbReference type="ARBA" id="ARBA00010617"/>
    </source>
</evidence>
<proteinExistence type="inferred from homology"/>
<protein>
    <submittedName>
        <fullName evidence="11">CYtochrome P450 family</fullName>
    </submittedName>
</protein>
<dbReference type="InterPro" id="IPR002401">
    <property type="entry name" value="Cyt_P450_E_grp-I"/>
</dbReference>
<dbReference type="Proteomes" id="UP000025227">
    <property type="component" value="Unplaced"/>
</dbReference>
<dbReference type="GO" id="GO:0005737">
    <property type="term" value="C:cytoplasm"/>
    <property type="evidence" value="ECO:0007669"/>
    <property type="project" value="TreeGrafter"/>
</dbReference>
<dbReference type="Gene3D" id="1.10.630.10">
    <property type="entry name" value="Cytochrome P450"/>
    <property type="match status" value="1"/>
</dbReference>
<evidence type="ECO:0000256" key="5">
    <source>
        <dbReference type="ARBA" id="ARBA00023004"/>
    </source>
</evidence>
<dbReference type="PROSITE" id="PS00086">
    <property type="entry name" value="CYTOCHROME_P450"/>
    <property type="match status" value="1"/>
</dbReference>
<evidence type="ECO:0000256" key="9">
    <source>
        <dbReference type="SAM" id="Phobius"/>
    </source>
</evidence>
<keyword evidence="7 8" id="KW-0349">Heme</keyword>
<dbReference type="PRINTS" id="PR00463">
    <property type="entry name" value="EP450I"/>
</dbReference>
<evidence type="ECO:0000313" key="10">
    <source>
        <dbReference type="Proteomes" id="UP000025227"/>
    </source>
</evidence>
<dbReference type="GO" id="GO:0006805">
    <property type="term" value="P:xenobiotic metabolic process"/>
    <property type="evidence" value="ECO:0007669"/>
    <property type="project" value="TreeGrafter"/>
</dbReference>
<evidence type="ECO:0000256" key="3">
    <source>
        <dbReference type="ARBA" id="ARBA00022723"/>
    </source>
</evidence>
<accession>A0A7I4YU41</accession>
<dbReference type="OrthoDB" id="1055148at2759"/>
<dbReference type="CDD" id="cd20617">
    <property type="entry name" value="CYP1_2-like"/>
    <property type="match status" value="1"/>
</dbReference>
<name>A0A7I4YU41_HAECO</name>
<evidence type="ECO:0000256" key="1">
    <source>
        <dbReference type="ARBA" id="ARBA00001971"/>
    </source>
</evidence>
<dbReference type="PANTHER" id="PTHR24300">
    <property type="entry name" value="CYTOCHROME P450 508A4-RELATED"/>
    <property type="match status" value="1"/>
</dbReference>
<keyword evidence="9" id="KW-1133">Transmembrane helix</keyword>
<organism evidence="10 11">
    <name type="scientific">Haemonchus contortus</name>
    <name type="common">Barber pole worm</name>
    <dbReference type="NCBI Taxonomy" id="6289"/>
    <lineage>
        <taxon>Eukaryota</taxon>
        <taxon>Metazoa</taxon>
        <taxon>Ecdysozoa</taxon>
        <taxon>Nematoda</taxon>
        <taxon>Chromadorea</taxon>
        <taxon>Rhabditida</taxon>
        <taxon>Rhabditina</taxon>
        <taxon>Rhabditomorpha</taxon>
        <taxon>Strongyloidea</taxon>
        <taxon>Trichostrongylidae</taxon>
        <taxon>Haemonchus</taxon>
    </lineage>
</organism>
<sequence>ERMIQLIIAVLIPFIFYHFYWKRRNLPPGPTPLPVIGNLHTIAAHEPGYEAFEMWRKQYGPVYTYWLGMAPFVMVSDYKTLKETFVKDGDAYIGKYHFEETTKEYRGGEYGVVETDGDMWRDHRRFALHVLRDLGLSKDGMEQRVLGEVEAMTEQIKSKKNGKIDMQDIIEVAVGSVINQLLFGYRFDEDHVEEFRELKSMLSRQMKETAHPMALILFMLPSSKHLPYFKGMWNRILSYRDAFYAFFDRQIEAHKKDIDYDSEHTNDYVEAFLKEQQRREADGDFESFKHIQLQNMCLDLWFAGMETTSNTLSWGVVYILNHMDVQAKLHEEMDREIGSSRAITMADKNSLPYTNAVVNETQRLANLLPMNLPHVTVRAVRIGKYDLPAGTGVVPQISNVLYDNEVFPLPYSFNPSRFIDENGKLKKVEELIPFSIGKRQCLGEGLAKMELFLFIANLFNRFELSCENPSEPPSMKKTFGTTVQPSEYHCFAKSRF</sequence>
<dbReference type="InterPro" id="IPR017972">
    <property type="entry name" value="Cyt_P450_CS"/>
</dbReference>
<dbReference type="GO" id="GO:0006082">
    <property type="term" value="P:organic acid metabolic process"/>
    <property type="evidence" value="ECO:0007669"/>
    <property type="project" value="TreeGrafter"/>
</dbReference>
<dbReference type="InterPro" id="IPR036396">
    <property type="entry name" value="Cyt_P450_sf"/>
</dbReference>
<dbReference type="PRINTS" id="PR00385">
    <property type="entry name" value="P450"/>
</dbReference>
<dbReference type="GO" id="GO:0020037">
    <property type="term" value="F:heme binding"/>
    <property type="evidence" value="ECO:0007669"/>
    <property type="project" value="InterPro"/>
</dbReference>
<dbReference type="InterPro" id="IPR050182">
    <property type="entry name" value="Cytochrome_P450_fam2"/>
</dbReference>
<evidence type="ECO:0000256" key="8">
    <source>
        <dbReference type="RuleBase" id="RU000461"/>
    </source>
</evidence>
<keyword evidence="9" id="KW-0472">Membrane</keyword>
<comment type="cofactor">
    <cofactor evidence="1 7">
        <name>heme</name>
        <dbReference type="ChEBI" id="CHEBI:30413"/>
    </cofactor>
</comment>
<dbReference type="InterPro" id="IPR001128">
    <property type="entry name" value="Cyt_P450"/>
</dbReference>
<evidence type="ECO:0000256" key="6">
    <source>
        <dbReference type="ARBA" id="ARBA00023033"/>
    </source>
</evidence>
<comment type="similarity">
    <text evidence="2 8">Belongs to the cytochrome P450 family.</text>
</comment>
<dbReference type="OMA" id="QRKWAHA"/>